<proteinExistence type="predicted"/>
<evidence type="ECO:0000313" key="3">
    <source>
        <dbReference type="Proteomes" id="UP000245166"/>
    </source>
</evidence>
<gene>
    <name evidence="2" type="ORF">C8046_15855</name>
</gene>
<feature type="compositionally biased region" description="Pro residues" evidence="1">
    <location>
        <begin position="52"/>
        <end position="64"/>
    </location>
</feature>
<comment type="caution">
    <text evidence="2">The sequence shown here is derived from an EMBL/GenBank/DDBJ whole genome shotgun (WGS) entry which is preliminary data.</text>
</comment>
<organism evidence="2 3">
    <name type="scientific">Serinibacter arcticus</name>
    <dbReference type="NCBI Taxonomy" id="1655435"/>
    <lineage>
        <taxon>Bacteria</taxon>
        <taxon>Bacillati</taxon>
        <taxon>Actinomycetota</taxon>
        <taxon>Actinomycetes</taxon>
        <taxon>Micrococcales</taxon>
        <taxon>Beutenbergiaceae</taxon>
        <taxon>Serinibacter</taxon>
    </lineage>
</organism>
<protein>
    <submittedName>
        <fullName evidence="2">Uncharacterized protein</fullName>
    </submittedName>
</protein>
<keyword evidence="3" id="KW-1185">Reference proteome</keyword>
<accession>A0A2U1ZY31</accession>
<name>A0A2U1ZY31_9MICO</name>
<dbReference type="EMBL" id="PYHR01000002">
    <property type="protein sequence ID" value="PWD51896.1"/>
    <property type="molecule type" value="Genomic_DNA"/>
</dbReference>
<dbReference type="AlphaFoldDB" id="A0A2U1ZY31"/>
<dbReference type="Proteomes" id="UP000245166">
    <property type="component" value="Unassembled WGS sequence"/>
</dbReference>
<evidence type="ECO:0000256" key="1">
    <source>
        <dbReference type="SAM" id="MobiDB-lite"/>
    </source>
</evidence>
<reference evidence="2 3" key="1">
    <citation type="submission" date="2018-03" db="EMBL/GenBank/DDBJ databases">
        <title>Genome assembly of novel Miniimonas species PCH200.</title>
        <authorList>
            <person name="Thakur V."/>
            <person name="Kumar V."/>
            <person name="Singh D."/>
        </authorList>
    </citation>
    <scope>NUCLEOTIDE SEQUENCE [LARGE SCALE GENOMIC DNA]</scope>
    <source>
        <strain evidence="2 3">PCH200</strain>
    </source>
</reference>
<evidence type="ECO:0000313" key="2">
    <source>
        <dbReference type="EMBL" id="PWD51896.1"/>
    </source>
</evidence>
<feature type="region of interest" description="Disordered" evidence="1">
    <location>
        <begin position="46"/>
        <end position="67"/>
    </location>
</feature>
<sequence>MRPAVGHVAVVVRADHAALDRADEGRAAGPPGRPMCARPRVRRLEGMTRSASPPPPVPPVPPVAPHAVAPHAVAPHAVAPHRKGR</sequence>